<gene>
    <name evidence="1" type="ORF">IAC58_01955</name>
</gene>
<dbReference type="EMBL" id="JADIMY010000042">
    <property type="protein sequence ID" value="MBO8427308.1"/>
    <property type="molecule type" value="Genomic_DNA"/>
</dbReference>
<organism evidence="1 2">
    <name type="scientific">Candidatus Onthovivens merdipullorum</name>
    <dbReference type="NCBI Taxonomy" id="2840889"/>
    <lineage>
        <taxon>Bacteria</taxon>
        <taxon>Bacillati</taxon>
        <taxon>Bacillota</taxon>
        <taxon>Bacilli</taxon>
        <taxon>Bacillales</taxon>
        <taxon>Candidatus Onthovivens</taxon>
    </lineage>
</organism>
<dbReference type="Proteomes" id="UP000823613">
    <property type="component" value="Unassembled WGS sequence"/>
</dbReference>
<reference evidence="1" key="2">
    <citation type="journal article" date="2021" name="PeerJ">
        <title>Extensive microbial diversity within the chicken gut microbiome revealed by metagenomics and culture.</title>
        <authorList>
            <person name="Gilroy R."/>
            <person name="Ravi A."/>
            <person name="Getino M."/>
            <person name="Pursley I."/>
            <person name="Horton D.L."/>
            <person name="Alikhan N.F."/>
            <person name="Baker D."/>
            <person name="Gharbi K."/>
            <person name="Hall N."/>
            <person name="Watson M."/>
            <person name="Adriaenssens E.M."/>
            <person name="Foster-Nyarko E."/>
            <person name="Jarju S."/>
            <person name="Secka A."/>
            <person name="Antonio M."/>
            <person name="Oren A."/>
            <person name="Chaudhuri R.R."/>
            <person name="La Ragione R."/>
            <person name="Hildebrand F."/>
            <person name="Pallen M.J."/>
        </authorList>
    </citation>
    <scope>NUCLEOTIDE SEQUENCE</scope>
    <source>
        <strain evidence="1">11159</strain>
    </source>
</reference>
<comment type="caution">
    <text evidence="1">The sequence shown here is derived from an EMBL/GenBank/DDBJ whole genome shotgun (WGS) entry which is preliminary data.</text>
</comment>
<evidence type="ECO:0000313" key="2">
    <source>
        <dbReference type="Proteomes" id="UP000823613"/>
    </source>
</evidence>
<evidence type="ECO:0008006" key="3">
    <source>
        <dbReference type="Google" id="ProtNLM"/>
    </source>
</evidence>
<protein>
    <recommendedName>
        <fullName evidence="3">Lipoprotein</fullName>
    </recommendedName>
</protein>
<name>A0A9D9DGX7_9BACL</name>
<reference evidence="1" key="1">
    <citation type="submission" date="2020-10" db="EMBL/GenBank/DDBJ databases">
        <authorList>
            <person name="Gilroy R."/>
        </authorList>
    </citation>
    <scope>NUCLEOTIDE SEQUENCE</scope>
    <source>
        <strain evidence="1">11159</strain>
    </source>
</reference>
<dbReference type="AlphaFoldDB" id="A0A9D9DGX7"/>
<accession>A0A9D9DGX7</accession>
<dbReference type="PROSITE" id="PS51257">
    <property type="entry name" value="PROKAR_LIPOPROTEIN"/>
    <property type="match status" value="1"/>
</dbReference>
<sequence length="297" mass="33613">MRKNKIVLSGLMMLLGIGLVGCDDGFKGLINNGGTTGEGNGNTATLTGNEKFTMQAVTSLKLASGINTSSLAKGRISDTEVANIQEMLPQLDMMLNNGTSYETTITQVDTVINGTTYAYQETITFKDVNLVDTTYTLIYNMNQREFKEDWDETQIITTINGVATFDNTTYLPFSSYSVEENEDKEKEIERNLRITLNNNSSVYVEESFEEEGNEVENEFEYTLINNGRRELNYSIEIESEGFKDSIEYELNNKEYEITRINDIYYIKVKEGRGFVDYVKFQKVIDQTTGLVTYNLVA</sequence>
<proteinExistence type="predicted"/>
<evidence type="ECO:0000313" key="1">
    <source>
        <dbReference type="EMBL" id="MBO8427308.1"/>
    </source>
</evidence>